<dbReference type="OrthoDB" id="1436818at2759"/>
<feature type="domain" description="Reverse transcriptase Ty1/copia-type" evidence="2">
    <location>
        <begin position="28"/>
        <end position="82"/>
    </location>
</feature>
<keyword evidence="1" id="KW-0472">Membrane</keyword>
<reference evidence="3" key="1">
    <citation type="submission" date="2018-05" db="EMBL/GenBank/DDBJ databases">
        <title>Draft genome of Mucuna pruriens seed.</title>
        <authorList>
            <person name="Nnadi N.E."/>
            <person name="Vos R."/>
            <person name="Hasami M.H."/>
            <person name="Devisetty U.K."/>
            <person name="Aguiy J.C."/>
        </authorList>
    </citation>
    <scope>NUCLEOTIDE SEQUENCE [LARGE SCALE GENOMIC DNA]</scope>
    <source>
        <strain evidence="3">JCA_2017</strain>
    </source>
</reference>
<evidence type="ECO:0000313" key="3">
    <source>
        <dbReference type="EMBL" id="RDX77638.1"/>
    </source>
</evidence>
<dbReference type="Pfam" id="PF07727">
    <property type="entry name" value="RVT_2"/>
    <property type="match status" value="2"/>
</dbReference>
<sequence>MTRRHEVEMKFMYTDQNGFWWSNLKGKIHGIDYDETFSSIVMLKLVWILIAIVAYHNYGIWYMDVKIVFLNEKLLKDVYMTQLEDNLDSLKNEDEPCVYKKISGSTFVFLVLYVDDILLIRNDILTLQTVNTWLGNYFFMEDLGKATYVLGIKIYRDRLLKLLSLSQNTYIDKVLRRFNMYKSKKGLLPMSHGICPSKTQSPFIQQERDRMSNILYTPSIDVSYALSMTSKYQFDLGESY</sequence>
<evidence type="ECO:0000313" key="4">
    <source>
        <dbReference type="Proteomes" id="UP000257109"/>
    </source>
</evidence>
<keyword evidence="1" id="KW-0812">Transmembrane</keyword>
<name>A0A371FH40_MUCPR</name>
<gene>
    <name evidence="3" type="ORF">CR513_42202</name>
</gene>
<organism evidence="3 4">
    <name type="scientific">Mucuna pruriens</name>
    <name type="common">Velvet bean</name>
    <name type="synonym">Dolichos pruriens</name>
    <dbReference type="NCBI Taxonomy" id="157652"/>
    <lineage>
        <taxon>Eukaryota</taxon>
        <taxon>Viridiplantae</taxon>
        <taxon>Streptophyta</taxon>
        <taxon>Embryophyta</taxon>
        <taxon>Tracheophyta</taxon>
        <taxon>Spermatophyta</taxon>
        <taxon>Magnoliopsida</taxon>
        <taxon>eudicotyledons</taxon>
        <taxon>Gunneridae</taxon>
        <taxon>Pentapetalae</taxon>
        <taxon>rosids</taxon>
        <taxon>fabids</taxon>
        <taxon>Fabales</taxon>
        <taxon>Fabaceae</taxon>
        <taxon>Papilionoideae</taxon>
        <taxon>50 kb inversion clade</taxon>
        <taxon>NPAAA clade</taxon>
        <taxon>indigoferoid/millettioid clade</taxon>
        <taxon>Phaseoleae</taxon>
        <taxon>Mucuna</taxon>
    </lineage>
</organism>
<keyword evidence="1" id="KW-1133">Transmembrane helix</keyword>
<proteinExistence type="predicted"/>
<evidence type="ECO:0000256" key="1">
    <source>
        <dbReference type="SAM" id="Phobius"/>
    </source>
</evidence>
<dbReference type="AlphaFoldDB" id="A0A371FH40"/>
<accession>A0A371FH40</accession>
<dbReference type="InterPro" id="IPR013103">
    <property type="entry name" value="RVT_2"/>
</dbReference>
<protein>
    <recommendedName>
        <fullName evidence="2">Reverse transcriptase Ty1/copia-type domain-containing protein</fullName>
    </recommendedName>
</protein>
<dbReference type="Proteomes" id="UP000257109">
    <property type="component" value="Unassembled WGS sequence"/>
</dbReference>
<comment type="caution">
    <text evidence="3">The sequence shown here is derived from an EMBL/GenBank/DDBJ whole genome shotgun (WGS) entry which is preliminary data.</text>
</comment>
<feature type="non-terminal residue" evidence="3">
    <location>
        <position position="1"/>
    </location>
</feature>
<feature type="domain" description="Reverse transcriptase Ty1/copia-type" evidence="2">
    <location>
        <begin position="93"/>
        <end position="190"/>
    </location>
</feature>
<feature type="transmembrane region" description="Helical" evidence="1">
    <location>
        <begin position="45"/>
        <end position="63"/>
    </location>
</feature>
<evidence type="ECO:0000259" key="2">
    <source>
        <dbReference type="Pfam" id="PF07727"/>
    </source>
</evidence>
<keyword evidence="4" id="KW-1185">Reference proteome</keyword>
<dbReference type="EMBL" id="QJKJ01009123">
    <property type="protein sequence ID" value="RDX77638.1"/>
    <property type="molecule type" value="Genomic_DNA"/>
</dbReference>